<dbReference type="Pfam" id="PF13531">
    <property type="entry name" value="SBP_bac_11"/>
    <property type="match status" value="1"/>
</dbReference>
<dbReference type="GO" id="GO:0030973">
    <property type="term" value="F:molybdate ion binding"/>
    <property type="evidence" value="ECO:0007669"/>
    <property type="project" value="TreeGrafter"/>
</dbReference>
<dbReference type="PANTHER" id="PTHR30632">
    <property type="entry name" value="MOLYBDATE-BINDING PERIPLASMIC PROTEIN"/>
    <property type="match status" value="1"/>
</dbReference>
<proteinExistence type="inferred from homology"/>
<organism evidence="5 6">
    <name type="scientific">Paraburkholderia caffeinitolerans</name>
    <dbReference type="NCBI Taxonomy" id="1723730"/>
    <lineage>
        <taxon>Bacteria</taxon>
        <taxon>Pseudomonadati</taxon>
        <taxon>Pseudomonadota</taxon>
        <taxon>Betaproteobacteria</taxon>
        <taxon>Burkholderiales</taxon>
        <taxon>Burkholderiaceae</taxon>
        <taxon>Paraburkholderia</taxon>
    </lineage>
</organism>
<dbReference type="Gene3D" id="3.40.190.10">
    <property type="entry name" value="Periplasmic binding protein-like II"/>
    <property type="match status" value="2"/>
</dbReference>
<evidence type="ECO:0008006" key="7">
    <source>
        <dbReference type="Google" id="ProtNLM"/>
    </source>
</evidence>
<keyword evidence="2" id="KW-0479">Metal-binding</keyword>
<dbReference type="Proteomes" id="UP000494119">
    <property type="component" value="Unassembled WGS sequence"/>
</dbReference>
<evidence type="ECO:0000256" key="2">
    <source>
        <dbReference type="ARBA" id="ARBA00022723"/>
    </source>
</evidence>
<reference evidence="5 6" key="1">
    <citation type="submission" date="2020-04" db="EMBL/GenBank/DDBJ databases">
        <authorList>
            <person name="De Canck E."/>
        </authorList>
    </citation>
    <scope>NUCLEOTIDE SEQUENCE [LARGE SCALE GENOMIC DNA]</scope>
    <source>
        <strain evidence="5 6">LMG 28688</strain>
    </source>
</reference>
<feature type="signal peptide" evidence="4">
    <location>
        <begin position="1"/>
        <end position="26"/>
    </location>
</feature>
<evidence type="ECO:0000256" key="3">
    <source>
        <dbReference type="ARBA" id="ARBA00022729"/>
    </source>
</evidence>
<evidence type="ECO:0000256" key="1">
    <source>
        <dbReference type="ARBA" id="ARBA00009175"/>
    </source>
</evidence>
<dbReference type="RefSeq" id="WP_175197182.1">
    <property type="nucleotide sequence ID" value="NZ_CADIKL010000033.1"/>
</dbReference>
<dbReference type="PANTHER" id="PTHR30632:SF0">
    <property type="entry name" value="SULFATE-BINDING PROTEIN"/>
    <property type="match status" value="1"/>
</dbReference>
<dbReference type="NCBIfam" id="TIGR01256">
    <property type="entry name" value="modA"/>
    <property type="match status" value="1"/>
</dbReference>
<keyword evidence="3 4" id="KW-0732">Signal</keyword>
<evidence type="ECO:0000313" key="5">
    <source>
        <dbReference type="EMBL" id="CAB3800999.1"/>
    </source>
</evidence>
<dbReference type="EMBL" id="CADIKL010000033">
    <property type="protein sequence ID" value="CAB3800999.1"/>
    <property type="molecule type" value="Genomic_DNA"/>
</dbReference>
<name>A0A6J5GL22_9BURK</name>
<accession>A0A6J5GL22</accession>
<dbReference type="InterPro" id="IPR050682">
    <property type="entry name" value="ModA/WtpA"/>
</dbReference>
<gene>
    <name evidence="5" type="ORF">LMG28688_05291</name>
</gene>
<dbReference type="GO" id="GO:0015689">
    <property type="term" value="P:molybdate ion transport"/>
    <property type="evidence" value="ECO:0007669"/>
    <property type="project" value="InterPro"/>
</dbReference>
<protein>
    <recommendedName>
        <fullName evidence="7">Molybdate-binding protein ModA</fullName>
    </recommendedName>
</protein>
<sequence>MKKTQAILLQALLSSTLAASTCLAVAQQGPAAPVITIYTAGSMSGALGAITRQYTRETGQPIQLVSGPAGALLDRIEHSAKADIFVSANMAHPQRLTAEGKAAPTVVFARNRVCVAARPDVGVTTGNLLDKLLDPNIKIGTSTPKSDPGGDYAWELFAKAGALRPGATQTLEAKAQQLVGGAVAPQVPAGQNPVKYFMATRRVDVFIGYCSSHEPTPDTTLTQVELPPELAISADYGMTVLDSQRNAATRDAVYRLALYLMSPAAQSVLTRYGFTAVAPQ</sequence>
<dbReference type="AlphaFoldDB" id="A0A6J5GL22"/>
<evidence type="ECO:0000256" key="4">
    <source>
        <dbReference type="SAM" id="SignalP"/>
    </source>
</evidence>
<dbReference type="InterPro" id="IPR005950">
    <property type="entry name" value="ModA"/>
</dbReference>
<evidence type="ECO:0000313" key="6">
    <source>
        <dbReference type="Proteomes" id="UP000494119"/>
    </source>
</evidence>
<dbReference type="GO" id="GO:0046872">
    <property type="term" value="F:metal ion binding"/>
    <property type="evidence" value="ECO:0007669"/>
    <property type="project" value="UniProtKB-KW"/>
</dbReference>
<dbReference type="SUPFAM" id="SSF53850">
    <property type="entry name" value="Periplasmic binding protein-like II"/>
    <property type="match status" value="1"/>
</dbReference>
<feature type="chain" id="PRO_5026768215" description="Molybdate-binding protein ModA" evidence="4">
    <location>
        <begin position="27"/>
        <end position="280"/>
    </location>
</feature>
<keyword evidence="6" id="KW-1185">Reference proteome</keyword>
<comment type="similarity">
    <text evidence="1">Belongs to the bacterial solute-binding protein ModA family.</text>
</comment>